<dbReference type="Gene3D" id="1.10.287.540">
    <property type="entry name" value="Helix hairpin bin"/>
    <property type="match status" value="1"/>
</dbReference>
<evidence type="ECO:0000313" key="2">
    <source>
        <dbReference type="EMBL" id="MPL81581.1"/>
    </source>
</evidence>
<protein>
    <submittedName>
        <fullName evidence="2">Uncharacterized protein</fullName>
    </submittedName>
</protein>
<dbReference type="Pfam" id="PF05979">
    <property type="entry name" value="DUF896"/>
    <property type="match status" value="1"/>
</dbReference>
<comment type="caution">
    <text evidence="2">The sequence shown here is derived from an EMBL/GenBank/DDBJ whole genome shotgun (WGS) entry which is preliminary data.</text>
</comment>
<dbReference type="EMBL" id="VSSQ01000151">
    <property type="protein sequence ID" value="MPL81581.1"/>
    <property type="molecule type" value="Genomic_DNA"/>
</dbReference>
<dbReference type="PANTHER" id="PTHR37300:SF1">
    <property type="entry name" value="UPF0291 PROTEIN YNZC"/>
    <property type="match status" value="1"/>
</dbReference>
<name>A0A644URS3_9ZZZZ</name>
<dbReference type="SUPFAM" id="SSF158221">
    <property type="entry name" value="YnzC-like"/>
    <property type="match status" value="1"/>
</dbReference>
<reference evidence="2" key="1">
    <citation type="submission" date="2019-08" db="EMBL/GenBank/DDBJ databases">
        <authorList>
            <person name="Kucharzyk K."/>
            <person name="Murdoch R.W."/>
            <person name="Higgins S."/>
            <person name="Loffler F."/>
        </authorList>
    </citation>
    <scope>NUCLEOTIDE SEQUENCE</scope>
</reference>
<dbReference type="HAMAP" id="MF_01103">
    <property type="entry name" value="UPF0291"/>
    <property type="match status" value="1"/>
</dbReference>
<accession>A0A644URS3</accession>
<dbReference type="InterPro" id="IPR009242">
    <property type="entry name" value="DUF896"/>
</dbReference>
<proteinExistence type="inferred from homology"/>
<dbReference type="PANTHER" id="PTHR37300">
    <property type="entry name" value="UPF0291 PROTEIN CBO2609/CLC_2481"/>
    <property type="match status" value="1"/>
</dbReference>
<evidence type="ECO:0000256" key="1">
    <source>
        <dbReference type="ARBA" id="ARBA00022490"/>
    </source>
</evidence>
<dbReference type="AlphaFoldDB" id="A0A644URS3"/>
<sequence length="71" mass="8186">MITPEIIARINELAKKQREDTLTNDERVEQTGLRRLYINNIKNQIKQSLELEPTKQPNHTTSCSCGCHGKH</sequence>
<gene>
    <name evidence="2" type="ORF">SDC9_27509</name>
</gene>
<keyword evidence="1" id="KW-0963">Cytoplasm</keyword>
<organism evidence="2">
    <name type="scientific">bioreactor metagenome</name>
    <dbReference type="NCBI Taxonomy" id="1076179"/>
    <lineage>
        <taxon>unclassified sequences</taxon>
        <taxon>metagenomes</taxon>
        <taxon>ecological metagenomes</taxon>
    </lineage>
</organism>